<evidence type="ECO:0000256" key="4">
    <source>
        <dbReference type="ARBA" id="ARBA00022829"/>
    </source>
</evidence>
<evidence type="ECO:0000256" key="1">
    <source>
        <dbReference type="ARBA" id="ARBA00004496"/>
    </source>
</evidence>
<feature type="active site" evidence="9">
    <location>
        <position position="284"/>
    </location>
</feature>
<dbReference type="InterPro" id="IPR023009">
    <property type="entry name" value="Tyrosine_recombinase_XerC/XerD"/>
</dbReference>
<dbReference type="EMBL" id="BSNK01000002">
    <property type="protein sequence ID" value="GLQ23734.1"/>
    <property type="molecule type" value="Genomic_DNA"/>
</dbReference>
<evidence type="ECO:0000256" key="9">
    <source>
        <dbReference type="HAMAP-Rule" id="MF_01808"/>
    </source>
</evidence>
<organism evidence="12 13">
    <name type="scientific">Algimonas ampicilliniresistens</name>
    <dbReference type="NCBI Taxonomy" id="1298735"/>
    <lineage>
        <taxon>Bacteria</taxon>
        <taxon>Pseudomonadati</taxon>
        <taxon>Pseudomonadota</taxon>
        <taxon>Alphaproteobacteria</taxon>
        <taxon>Maricaulales</taxon>
        <taxon>Robiginitomaculaceae</taxon>
        <taxon>Algimonas</taxon>
    </lineage>
</organism>
<comment type="subunit">
    <text evidence="9">Forms a cyclic heterotetrameric complex composed of two molecules of XerC and two molecules of XerD.</text>
</comment>
<gene>
    <name evidence="12" type="primary">xerC_1</name>
    <name evidence="9" type="synonym">xerC</name>
    <name evidence="12" type="ORF">GCM10007853_16080</name>
</gene>
<keyword evidence="4 9" id="KW-0159">Chromosome partition</keyword>
<evidence type="ECO:0000313" key="13">
    <source>
        <dbReference type="Proteomes" id="UP001161391"/>
    </source>
</evidence>
<name>A0ABQ5V896_9PROT</name>
<feature type="active site" evidence="9">
    <location>
        <position position="261"/>
    </location>
</feature>
<dbReference type="InterPro" id="IPR044068">
    <property type="entry name" value="CB"/>
</dbReference>
<keyword evidence="3 9" id="KW-0132">Cell division</keyword>
<dbReference type="PROSITE" id="PS51898">
    <property type="entry name" value="TYR_RECOMBINASE"/>
    <property type="match status" value="1"/>
</dbReference>
<keyword evidence="2 9" id="KW-0963">Cytoplasm</keyword>
<feature type="active site" evidence="9">
    <location>
        <position position="167"/>
    </location>
</feature>
<dbReference type="HAMAP" id="MF_01808">
    <property type="entry name" value="Recomb_XerC_XerD"/>
    <property type="match status" value="1"/>
</dbReference>
<keyword evidence="7 9" id="KW-0233">DNA recombination</keyword>
<feature type="domain" description="Tyr recombinase" evidence="10">
    <location>
        <begin position="124"/>
        <end position="306"/>
    </location>
</feature>
<evidence type="ECO:0000259" key="10">
    <source>
        <dbReference type="PROSITE" id="PS51898"/>
    </source>
</evidence>
<dbReference type="PANTHER" id="PTHR30349:SF90">
    <property type="entry name" value="TYROSINE RECOMBINASE XERD"/>
    <property type="match status" value="1"/>
</dbReference>
<evidence type="ECO:0000259" key="11">
    <source>
        <dbReference type="PROSITE" id="PS51900"/>
    </source>
</evidence>
<dbReference type="Proteomes" id="UP001161391">
    <property type="component" value="Unassembled WGS sequence"/>
</dbReference>
<keyword evidence="8 9" id="KW-0131">Cell cycle</keyword>
<dbReference type="PROSITE" id="PS51900">
    <property type="entry name" value="CB"/>
    <property type="match status" value="1"/>
</dbReference>
<proteinExistence type="inferred from homology"/>
<sequence>MAATPNISADDVRTTFLSHLAGERRLSEKTVEAYGRDIRDFQNFLARHLGEPAGLRALAGLGPSDFRAYLAFRREGGQGHPGLGSASVQRLLSAIRTLYRYLERRWDVANSAIALIKGPRTKRPVPKALSVDGARDLVAAGSMDGAVPWIEARNSAVLSLAYGAGLRISEVLSLTAEVLPLDDTLIVHGKGGKSRMIPILPAIGKAVTRYAELCPHSLAPGSALFRGVRGGPLGPRIIQAEVQKLRAYLGLPESATPHALRHSFATHLLAGGGDLRTIQQLLGHASLSTTQRYTDVDAARLREVHAGAHPRAGRR</sequence>
<evidence type="ECO:0000313" key="12">
    <source>
        <dbReference type="EMBL" id="GLQ23734.1"/>
    </source>
</evidence>
<comment type="caution">
    <text evidence="12">The sequence shown here is derived from an EMBL/GenBank/DDBJ whole genome shotgun (WGS) entry which is preliminary data.</text>
</comment>
<dbReference type="InterPro" id="IPR002104">
    <property type="entry name" value="Integrase_catalytic"/>
</dbReference>
<evidence type="ECO:0000256" key="2">
    <source>
        <dbReference type="ARBA" id="ARBA00022490"/>
    </source>
</evidence>
<dbReference type="InterPro" id="IPR011010">
    <property type="entry name" value="DNA_brk_join_enz"/>
</dbReference>
<keyword evidence="13" id="KW-1185">Reference proteome</keyword>
<evidence type="ECO:0000256" key="5">
    <source>
        <dbReference type="ARBA" id="ARBA00022908"/>
    </source>
</evidence>
<comment type="subcellular location">
    <subcellularLocation>
        <location evidence="1 9">Cytoplasm</location>
    </subcellularLocation>
</comment>
<dbReference type="InterPro" id="IPR013762">
    <property type="entry name" value="Integrase-like_cat_sf"/>
</dbReference>
<dbReference type="InterPro" id="IPR050090">
    <property type="entry name" value="Tyrosine_recombinase_XerCD"/>
</dbReference>
<feature type="domain" description="Core-binding (CB)" evidence="11">
    <location>
        <begin position="7"/>
        <end position="103"/>
    </location>
</feature>
<reference evidence="12" key="2">
    <citation type="submission" date="2023-01" db="EMBL/GenBank/DDBJ databases">
        <title>Draft genome sequence of Algimonas ampicilliniresistens strain NBRC 108219.</title>
        <authorList>
            <person name="Sun Q."/>
            <person name="Mori K."/>
        </authorList>
    </citation>
    <scope>NUCLEOTIDE SEQUENCE</scope>
    <source>
        <strain evidence="12">NBRC 108219</strain>
    </source>
</reference>
<protein>
    <recommendedName>
        <fullName evidence="9">Tyrosine recombinase XerC</fullName>
    </recommendedName>
</protein>
<evidence type="ECO:0000256" key="3">
    <source>
        <dbReference type="ARBA" id="ARBA00022618"/>
    </source>
</evidence>
<dbReference type="Gene3D" id="1.10.150.130">
    <property type="match status" value="1"/>
</dbReference>
<comment type="similarity">
    <text evidence="9">Belongs to the 'phage' integrase family. XerC subfamily.</text>
</comment>
<keyword evidence="6 9" id="KW-0238">DNA-binding</keyword>
<comment type="function">
    <text evidence="9">Site-specific tyrosine recombinase, which acts by catalyzing the cutting and rejoining of the recombining DNA molecules. The XerC-XerD complex is essential to convert dimers of the bacterial chromosome into monomers to permit their segregation at cell division. It also contributes to the segregational stability of plasmids.</text>
</comment>
<feature type="active site" evidence="9">
    <location>
        <position position="258"/>
    </location>
</feature>
<dbReference type="RefSeq" id="WP_284389461.1">
    <property type="nucleotide sequence ID" value="NZ_BSNK01000002.1"/>
</dbReference>
<keyword evidence="5 9" id="KW-0229">DNA integration</keyword>
<feature type="active site" description="O-(3'-phospho-DNA)-tyrosine intermediate" evidence="9">
    <location>
        <position position="293"/>
    </location>
</feature>
<dbReference type="InterPro" id="IPR010998">
    <property type="entry name" value="Integrase_recombinase_N"/>
</dbReference>
<dbReference type="Gene3D" id="1.10.443.10">
    <property type="entry name" value="Intergrase catalytic core"/>
    <property type="match status" value="1"/>
</dbReference>
<dbReference type="PANTHER" id="PTHR30349">
    <property type="entry name" value="PHAGE INTEGRASE-RELATED"/>
    <property type="match status" value="1"/>
</dbReference>
<dbReference type="Pfam" id="PF02899">
    <property type="entry name" value="Phage_int_SAM_1"/>
    <property type="match status" value="1"/>
</dbReference>
<evidence type="ECO:0000256" key="6">
    <source>
        <dbReference type="ARBA" id="ARBA00023125"/>
    </source>
</evidence>
<accession>A0ABQ5V896</accession>
<dbReference type="Pfam" id="PF00589">
    <property type="entry name" value="Phage_integrase"/>
    <property type="match status" value="1"/>
</dbReference>
<evidence type="ECO:0000256" key="8">
    <source>
        <dbReference type="ARBA" id="ARBA00023306"/>
    </source>
</evidence>
<dbReference type="InterPro" id="IPR004107">
    <property type="entry name" value="Integrase_SAM-like_N"/>
</dbReference>
<reference evidence="12" key="1">
    <citation type="journal article" date="2014" name="Int. J. Syst. Evol. Microbiol.">
        <title>Complete genome of a new Firmicutes species belonging to the dominant human colonic microbiota ('Ruminococcus bicirculans') reveals two chromosomes and a selective capacity to utilize plant glucans.</title>
        <authorList>
            <consortium name="NISC Comparative Sequencing Program"/>
            <person name="Wegmann U."/>
            <person name="Louis P."/>
            <person name="Goesmann A."/>
            <person name="Henrissat B."/>
            <person name="Duncan S.H."/>
            <person name="Flint H.J."/>
        </authorList>
    </citation>
    <scope>NUCLEOTIDE SEQUENCE</scope>
    <source>
        <strain evidence="12">NBRC 108219</strain>
    </source>
</reference>
<dbReference type="SUPFAM" id="SSF56349">
    <property type="entry name" value="DNA breaking-rejoining enzymes"/>
    <property type="match status" value="1"/>
</dbReference>
<evidence type="ECO:0000256" key="7">
    <source>
        <dbReference type="ARBA" id="ARBA00023172"/>
    </source>
</evidence>
<feature type="active site" evidence="9">
    <location>
        <position position="190"/>
    </location>
</feature>